<dbReference type="Proteomes" id="UP000283650">
    <property type="component" value="Unassembled WGS sequence"/>
</dbReference>
<sequence length="247" mass="27102">MEFLRFLAIVAVWGFMWRWVVKNRGSWNIFYGNIVGAAGGFIVAMVVLSITLSLFPSAAPRTTQSSETQSAAAALMPELEKAMEPMAAIASSPENSDNLTTYVASEPQNEPSPPESALLPNYSQRLTALIQEKNFKDNVRNDFEVSRRLAGNHPDADRSLMAFMICDPIIKSAMRFSASTAIASAKSASSQRFKDQTYTISSTVTALNMLGDHVSYSSDCSVQQVDGKDTDKAAWRLLDLKLKKIDS</sequence>
<dbReference type="EMBL" id="MOBY01000031">
    <property type="protein sequence ID" value="RON89857.1"/>
    <property type="molecule type" value="Genomic_DNA"/>
</dbReference>
<protein>
    <submittedName>
        <fullName evidence="2">Uncharacterized protein</fullName>
    </submittedName>
</protein>
<feature type="transmembrane region" description="Helical" evidence="1">
    <location>
        <begin position="6"/>
        <end position="21"/>
    </location>
</feature>
<comment type="caution">
    <text evidence="2">The sequence shown here is derived from an EMBL/GenBank/DDBJ whole genome shotgun (WGS) entry which is preliminary data.</text>
</comment>
<evidence type="ECO:0000313" key="2">
    <source>
        <dbReference type="EMBL" id="RON89857.1"/>
    </source>
</evidence>
<reference evidence="2 3" key="1">
    <citation type="submission" date="2016-10" db="EMBL/GenBank/DDBJ databases">
        <title>Comparative genome analysis of multiple Pseudomonas spp. focuses on biocontrol and plant growth promoting traits.</title>
        <authorList>
            <person name="Tao X.-Y."/>
            <person name="Taylor C.G."/>
        </authorList>
    </citation>
    <scope>NUCLEOTIDE SEQUENCE [LARGE SCALE GENOMIC DNA]</scope>
    <source>
        <strain evidence="2 3">2F9</strain>
    </source>
</reference>
<dbReference type="AlphaFoldDB" id="A0A423MWL9"/>
<name>A0A423MWL9_PSEFL</name>
<evidence type="ECO:0000313" key="3">
    <source>
        <dbReference type="Proteomes" id="UP000283650"/>
    </source>
</evidence>
<accession>A0A423MWL9</accession>
<keyword evidence="1" id="KW-1133">Transmembrane helix</keyword>
<gene>
    <name evidence="2" type="ORF">BK672_23685</name>
</gene>
<keyword evidence="1" id="KW-0812">Transmembrane</keyword>
<proteinExistence type="predicted"/>
<dbReference type="RefSeq" id="WP_095112386.1">
    <property type="nucleotide sequence ID" value="NZ_MOBY01000031.1"/>
</dbReference>
<evidence type="ECO:0000256" key="1">
    <source>
        <dbReference type="SAM" id="Phobius"/>
    </source>
</evidence>
<organism evidence="2 3">
    <name type="scientific">Pseudomonas fluorescens</name>
    <dbReference type="NCBI Taxonomy" id="294"/>
    <lineage>
        <taxon>Bacteria</taxon>
        <taxon>Pseudomonadati</taxon>
        <taxon>Pseudomonadota</taxon>
        <taxon>Gammaproteobacteria</taxon>
        <taxon>Pseudomonadales</taxon>
        <taxon>Pseudomonadaceae</taxon>
        <taxon>Pseudomonas</taxon>
    </lineage>
</organism>
<feature type="transmembrane region" description="Helical" evidence="1">
    <location>
        <begin position="33"/>
        <end position="55"/>
    </location>
</feature>
<keyword evidence="1" id="KW-0472">Membrane</keyword>